<dbReference type="InterPro" id="IPR049730">
    <property type="entry name" value="SNF2/RAD54-like_C"/>
</dbReference>
<evidence type="ECO:0000256" key="1">
    <source>
        <dbReference type="ARBA" id="ARBA00004123"/>
    </source>
</evidence>
<dbReference type="Pfam" id="PF00176">
    <property type="entry name" value="SNF2-rel_dom"/>
    <property type="match status" value="1"/>
</dbReference>
<dbReference type="Gene3D" id="3.40.50.10810">
    <property type="entry name" value="Tandem AAA-ATPase domain"/>
    <property type="match status" value="1"/>
</dbReference>
<feature type="domain" description="Helicase C-terminal" evidence="13">
    <location>
        <begin position="703"/>
        <end position="870"/>
    </location>
</feature>
<evidence type="ECO:0000313" key="14">
    <source>
        <dbReference type="EMBL" id="KAF1811362.1"/>
    </source>
</evidence>
<dbReference type="SMART" id="SM00487">
    <property type="entry name" value="DEXDc"/>
    <property type="match status" value="1"/>
</dbReference>
<evidence type="ECO:0000259" key="12">
    <source>
        <dbReference type="PROSITE" id="PS51192"/>
    </source>
</evidence>
<dbReference type="InterPro" id="IPR038718">
    <property type="entry name" value="SNF2-like_sf"/>
</dbReference>
<dbReference type="PANTHER" id="PTHR10799">
    <property type="entry name" value="SNF2/RAD54 HELICASE FAMILY"/>
    <property type="match status" value="1"/>
</dbReference>
<keyword evidence="9" id="KW-0238">DNA-binding</keyword>
<evidence type="ECO:0000256" key="7">
    <source>
        <dbReference type="ARBA" id="ARBA00022840"/>
    </source>
</evidence>
<evidence type="ECO:0000256" key="8">
    <source>
        <dbReference type="ARBA" id="ARBA00022853"/>
    </source>
</evidence>
<evidence type="ECO:0000259" key="13">
    <source>
        <dbReference type="PROSITE" id="PS51194"/>
    </source>
</evidence>
<dbReference type="GeneID" id="54417092"/>
<evidence type="ECO:0000313" key="16">
    <source>
        <dbReference type="RefSeq" id="XP_033532993.1"/>
    </source>
</evidence>
<dbReference type="PROSITE" id="PS51194">
    <property type="entry name" value="HELICASE_CTER"/>
    <property type="match status" value="1"/>
</dbReference>
<dbReference type="GO" id="GO:0005524">
    <property type="term" value="F:ATP binding"/>
    <property type="evidence" value="ECO:0007669"/>
    <property type="project" value="UniProtKB-KW"/>
</dbReference>
<proteinExistence type="inferred from homology"/>
<dbReference type="GO" id="GO:0003678">
    <property type="term" value="F:DNA helicase activity"/>
    <property type="evidence" value="ECO:0007669"/>
    <property type="project" value="UniProtKB-EC"/>
</dbReference>
<feature type="domain" description="Helicase ATP-binding" evidence="12">
    <location>
        <begin position="348"/>
        <end position="517"/>
    </location>
</feature>
<reference evidence="16" key="2">
    <citation type="submission" date="2020-04" db="EMBL/GenBank/DDBJ databases">
        <authorList>
            <consortium name="NCBI Genome Project"/>
        </authorList>
    </citation>
    <scope>NUCLEOTIDE SEQUENCE</scope>
    <source>
        <strain evidence="16">CBS 781.70</strain>
    </source>
</reference>
<dbReference type="InterPro" id="IPR014001">
    <property type="entry name" value="Helicase_ATP-bd"/>
</dbReference>
<dbReference type="EC" id="3.6.4.12" evidence="3"/>
<dbReference type="InterPro" id="IPR001650">
    <property type="entry name" value="Helicase_C-like"/>
</dbReference>
<dbReference type="GO" id="GO:0003677">
    <property type="term" value="F:DNA binding"/>
    <property type="evidence" value="ECO:0007669"/>
    <property type="project" value="UniProtKB-KW"/>
</dbReference>
<dbReference type="InterPro" id="IPR027417">
    <property type="entry name" value="P-loop_NTPase"/>
</dbReference>
<keyword evidence="15" id="KW-1185">Reference proteome</keyword>
<accession>A0A6G1G059</accession>
<dbReference type="GO" id="GO:0005634">
    <property type="term" value="C:nucleus"/>
    <property type="evidence" value="ECO:0007669"/>
    <property type="project" value="UniProtKB-SubCell"/>
</dbReference>
<feature type="region of interest" description="Disordered" evidence="11">
    <location>
        <begin position="286"/>
        <end position="307"/>
    </location>
</feature>
<dbReference type="GO" id="GO:0016787">
    <property type="term" value="F:hydrolase activity"/>
    <property type="evidence" value="ECO:0007669"/>
    <property type="project" value="UniProtKB-KW"/>
</dbReference>
<dbReference type="Proteomes" id="UP000504638">
    <property type="component" value="Unplaced"/>
</dbReference>
<evidence type="ECO:0000256" key="3">
    <source>
        <dbReference type="ARBA" id="ARBA00012551"/>
    </source>
</evidence>
<protein>
    <recommendedName>
        <fullName evidence="3">DNA helicase</fullName>
        <ecNumber evidence="3">3.6.4.12</ecNumber>
    </recommendedName>
</protein>
<dbReference type="Gene3D" id="3.40.50.300">
    <property type="entry name" value="P-loop containing nucleotide triphosphate hydrolases"/>
    <property type="match status" value="1"/>
</dbReference>
<dbReference type="Pfam" id="PF00271">
    <property type="entry name" value="Helicase_C"/>
    <property type="match status" value="1"/>
</dbReference>
<evidence type="ECO:0000313" key="15">
    <source>
        <dbReference type="Proteomes" id="UP000504638"/>
    </source>
</evidence>
<reference evidence="16" key="3">
    <citation type="submission" date="2025-04" db="UniProtKB">
        <authorList>
            <consortium name="RefSeq"/>
        </authorList>
    </citation>
    <scope>IDENTIFICATION</scope>
    <source>
        <strain evidence="16">CBS 781.70</strain>
    </source>
</reference>
<dbReference type="SMART" id="SM00490">
    <property type="entry name" value="HELICc"/>
    <property type="match status" value="1"/>
</dbReference>
<keyword evidence="4" id="KW-0547">Nucleotide-binding</keyword>
<keyword evidence="10" id="KW-0539">Nucleus</keyword>
<comment type="subcellular location">
    <subcellularLocation>
        <location evidence="1">Nucleus</location>
    </subcellularLocation>
</comment>
<keyword evidence="6" id="KW-0347">Helicase</keyword>
<evidence type="ECO:0000256" key="9">
    <source>
        <dbReference type="ARBA" id="ARBA00023125"/>
    </source>
</evidence>
<keyword evidence="7" id="KW-0067">ATP-binding</keyword>
<keyword evidence="5" id="KW-0378">Hydrolase</keyword>
<evidence type="ECO:0000256" key="4">
    <source>
        <dbReference type="ARBA" id="ARBA00022741"/>
    </source>
</evidence>
<sequence length="904" mass="102787">MPVGGDLTLDDIHDREVRGKVQRLHGLFPSVRIMDLKSQLMLNRGNFERTFDWFSDLTKSDESESDDQPVILDRSQVKAPRTTAKRQLTNKKTIQEKWASTQRPAEADSDAKKPRRRLVQGVRQRSQSADADSTPKEVVEIDSDDDDVVEKSEYDDFKTAKTVAQLNAYLLKYINKCSKDDLRDVSNQNDEVIDEVLSRRPFKSITAVRGIVIESVTTGKNGRQRTTKKQIGDRLVESCLEILESYQAVDKLAAECQKLGNPMQEQMIRWGFDAAGAKQLGEMSFIGSNSPRDSGVGTPSPDVSQDDEIVPQKRRGVRERHGWITQPSIMSRDVKLKDYQVVGLNWLNLLWRENLSGILADEMGLGKTCQVIAFLTHLRQIQTRGVSIVVVPGSTLENWLREFRNFSPQLRVEPYYGGQYERPELRENIRHNIKSIDVIITTYDIAWKVPDNSFLRKLEINVAVFDEGHYLKNQRTQRHTSLMRIAVEAECRLLLTGTPLQNNLAELASILSFMMPEVFSRHKDALDSIFKYKAKTNDTDHKGLLSTQRIIRARSMMAPFILRRKKQQVLKDMPKKTGRVVYCDLSDRQRVIYDEILEKERQAILARQRGEKADNIALMSELRKASIHPLLFRRIYDDRTIHRMSRDAVKEEPFRDSRVDYVYEDMEIYSDFNLNHLCEQHPTHLGKYMLQNDEWLDSGKVAVLCDLLRTFDANGDRTLLFSQYTMMMDILERVLDHLDLPYCRIDGGTAISDRQSLIDEFTADTSLKVFMLSTKAGGTGINLAAANKVIIFDMSFNPQEDVQAENRAHRVGQTREVEVIRLVSRGTIEEKILGLGSSKLALDDRVAGLEGDGEKDRGGEEVEKKGAEMVEGLLAEELGLGREGGLKEGLLDGLKKAGLDMSAA</sequence>
<comment type="similarity">
    <text evidence="2">Belongs to the SNF2/RAD54 helicase family.</text>
</comment>
<dbReference type="PROSITE" id="PS51192">
    <property type="entry name" value="HELICASE_ATP_BIND_1"/>
    <property type="match status" value="1"/>
</dbReference>
<dbReference type="EMBL" id="ML975162">
    <property type="protein sequence ID" value="KAF1811362.1"/>
    <property type="molecule type" value="Genomic_DNA"/>
</dbReference>
<organism evidence="14">
    <name type="scientific">Eremomyces bilateralis CBS 781.70</name>
    <dbReference type="NCBI Taxonomy" id="1392243"/>
    <lineage>
        <taxon>Eukaryota</taxon>
        <taxon>Fungi</taxon>
        <taxon>Dikarya</taxon>
        <taxon>Ascomycota</taxon>
        <taxon>Pezizomycotina</taxon>
        <taxon>Dothideomycetes</taxon>
        <taxon>Dothideomycetes incertae sedis</taxon>
        <taxon>Eremomycetales</taxon>
        <taxon>Eremomycetaceae</taxon>
        <taxon>Eremomyces</taxon>
    </lineage>
</organism>
<evidence type="ECO:0000256" key="5">
    <source>
        <dbReference type="ARBA" id="ARBA00022801"/>
    </source>
</evidence>
<dbReference type="FunFam" id="3.40.50.10810:FF:000014">
    <property type="entry name" value="SWI/SNF-related matrix-associated actin-dependent regulator of chromatin subfamily A containing DEAD/H box 1"/>
    <property type="match status" value="1"/>
</dbReference>
<feature type="region of interest" description="Disordered" evidence="11">
    <location>
        <begin position="59"/>
        <end position="138"/>
    </location>
</feature>
<dbReference type="GO" id="GO:0140658">
    <property type="term" value="F:ATP-dependent chromatin remodeler activity"/>
    <property type="evidence" value="ECO:0007669"/>
    <property type="project" value="UniProtKB-ARBA"/>
</dbReference>
<dbReference type="SUPFAM" id="SSF52540">
    <property type="entry name" value="P-loop containing nucleoside triphosphate hydrolases"/>
    <property type="match status" value="2"/>
</dbReference>
<keyword evidence="8" id="KW-0156">Chromatin regulator</keyword>
<feature type="compositionally biased region" description="Polar residues" evidence="11">
    <location>
        <begin position="85"/>
        <end position="103"/>
    </location>
</feature>
<evidence type="ECO:0000256" key="6">
    <source>
        <dbReference type="ARBA" id="ARBA00022806"/>
    </source>
</evidence>
<evidence type="ECO:0000256" key="2">
    <source>
        <dbReference type="ARBA" id="ARBA00007025"/>
    </source>
</evidence>
<evidence type="ECO:0000256" key="10">
    <source>
        <dbReference type="ARBA" id="ARBA00023242"/>
    </source>
</evidence>
<name>A0A6G1G059_9PEZI</name>
<gene>
    <name evidence="14 16" type="ORF">P152DRAFT_399572</name>
</gene>
<evidence type="ECO:0000256" key="11">
    <source>
        <dbReference type="SAM" id="MobiDB-lite"/>
    </source>
</evidence>
<dbReference type="RefSeq" id="XP_033532993.1">
    <property type="nucleotide sequence ID" value="XM_033676522.1"/>
</dbReference>
<dbReference type="OrthoDB" id="5857104at2759"/>
<dbReference type="CDD" id="cd18793">
    <property type="entry name" value="SF2_C_SNF"/>
    <property type="match status" value="1"/>
</dbReference>
<reference evidence="14 16" key="1">
    <citation type="submission" date="2020-01" db="EMBL/GenBank/DDBJ databases">
        <authorList>
            <consortium name="DOE Joint Genome Institute"/>
            <person name="Haridas S."/>
            <person name="Albert R."/>
            <person name="Binder M."/>
            <person name="Bloem J."/>
            <person name="Labutti K."/>
            <person name="Salamov A."/>
            <person name="Andreopoulos B."/>
            <person name="Baker S.E."/>
            <person name="Barry K."/>
            <person name="Bills G."/>
            <person name="Bluhm B.H."/>
            <person name="Cannon C."/>
            <person name="Castanera R."/>
            <person name="Culley D.E."/>
            <person name="Daum C."/>
            <person name="Ezra D."/>
            <person name="Gonzalez J.B."/>
            <person name="Henrissat B."/>
            <person name="Kuo A."/>
            <person name="Liang C."/>
            <person name="Lipzen A."/>
            <person name="Lutzoni F."/>
            <person name="Magnuson J."/>
            <person name="Mondo S."/>
            <person name="Nolan M."/>
            <person name="Ohm R."/>
            <person name="Pangilinan J."/>
            <person name="Park H.-J."/>
            <person name="Ramirez L."/>
            <person name="Alfaro M."/>
            <person name="Sun H."/>
            <person name="Tritt A."/>
            <person name="Yoshinaga Y."/>
            <person name="Zwiers L.-H."/>
            <person name="Turgeon B.G."/>
            <person name="Goodwin S.B."/>
            <person name="Spatafora J.W."/>
            <person name="Crous P.W."/>
            <person name="Grigoriev I.V."/>
        </authorList>
    </citation>
    <scope>NUCLEOTIDE SEQUENCE</scope>
    <source>
        <strain evidence="14 16">CBS 781.70</strain>
    </source>
</reference>
<dbReference type="GO" id="GO:0005694">
    <property type="term" value="C:chromosome"/>
    <property type="evidence" value="ECO:0007669"/>
    <property type="project" value="UniProtKB-ARBA"/>
</dbReference>
<dbReference type="AlphaFoldDB" id="A0A6G1G059"/>
<dbReference type="InterPro" id="IPR000330">
    <property type="entry name" value="SNF2_N"/>
</dbReference>